<evidence type="ECO:0000256" key="1">
    <source>
        <dbReference type="PROSITE-ProRule" id="PRU00339"/>
    </source>
</evidence>
<dbReference type="RefSeq" id="WP_386666717.1">
    <property type="nucleotide sequence ID" value="NZ_JBHLTG010000001.1"/>
</dbReference>
<keyword evidence="4" id="KW-1185">Reference proteome</keyword>
<dbReference type="InterPro" id="IPR019734">
    <property type="entry name" value="TPR_rpt"/>
</dbReference>
<dbReference type="Pfam" id="PF13432">
    <property type="entry name" value="TPR_16"/>
    <property type="match status" value="1"/>
</dbReference>
<dbReference type="PROSITE" id="PS50005">
    <property type="entry name" value="TPR"/>
    <property type="match status" value="2"/>
</dbReference>
<dbReference type="Gene3D" id="1.25.40.10">
    <property type="entry name" value="Tetratricopeptide repeat domain"/>
    <property type="match status" value="1"/>
</dbReference>
<gene>
    <name evidence="3" type="primary">pilW</name>
    <name evidence="3" type="ORF">ACFFGH_07940</name>
</gene>
<dbReference type="NCBIfam" id="TIGR02521">
    <property type="entry name" value="type_IV_pilW"/>
    <property type="match status" value="1"/>
</dbReference>
<dbReference type="PANTHER" id="PTHR44809">
    <property type="match status" value="1"/>
</dbReference>
<evidence type="ECO:0000256" key="2">
    <source>
        <dbReference type="SAM" id="MobiDB-lite"/>
    </source>
</evidence>
<feature type="repeat" description="TPR" evidence="1">
    <location>
        <begin position="69"/>
        <end position="102"/>
    </location>
</feature>
<evidence type="ECO:0000313" key="3">
    <source>
        <dbReference type="EMBL" id="MFC0677768.1"/>
    </source>
</evidence>
<feature type="region of interest" description="Disordered" evidence="2">
    <location>
        <begin position="266"/>
        <end position="285"/>
    </location>
</feature>
<comment type="caution">
    <text evidence="3">The sequence shown here is derived from an EMBL/GenBank/DDBJ whole genome shotgun (WGS) entry which is preliminary data.</text>
</comment>
<dbReference type="InterPro" id="IPR052943">
    <property type="entry name" value="TMTC_O-mannosyl-trnsfr"/>
</dbReference>
<dbReference type="Proteomes" id="UP001589896">
    <property type="component" value="Unassembled WGS sequence"/>
</dbReference>
<reference evidence="3 4" key="1">
    <citation type="submission" date="2024-09" db="EMBL/GenBank/DDBJ databases">
        <authorList>
            <person name="Sun Q."/>
            <person name="Mori K."/>
        </authorList>
    </citation>
    <scope>NUCLEOTIDE SEQUENCE [LARGE SCALE GENOMIC DNA]</scope>
    <source>
        <strain evidence="3 4">KCTC 23076</strain>
    </source>
</reference>
<dbReference type="InterPro" id="IPR011990">
    <property type="entry name" value="TPR-like_helical_dom_sf"/>
</dbReference>
<dbReference type="SMART" id="SM00028">
    <property type="entry name" value="TPR"/>
    <property type="match status" value="4"/>
</dbReference>
<proteinExistence type="predicted"/>
<organism evidence="3 4">
    <name type="scientific">Lysobacter korlensis</name>
    <dbReference type="NCBI Taxonomy" id="553636"/>
    <lineage>
        <taxon>Bacteria</taxon>
        <taxon>Pseudomonadati</taxon>
        <taxon>Pseudomonadota</taxon>
        <taxon>Gammaproteobacteria</taxon>
        <taxon>Lysobacterales</taxon>
        <taxon>Lysobacteraceae</taxon>
        <taxon>Lysobacter</taxon>
    </lineage>
</organism>
<evidence type="ECO:0000313" key="4">
    <source>
        <dbReference type="Proteomes" id="UP001589896"/>
    </source>
</evidence>
<protein>
    <submittedName>
        <fullName evidence="3">Type IV pilus biogenesis/stability protein PilW</fullName>
    </submittedName>
</protein>
<dbReference type="PANTHER" id="PTHR44809:SF1">
    <property type="entry name" value="PROTEIN O-MANNOSYL-TRANSFERASE TMTC1"/>
    <property type="match status" value="1"/>
</dbReference>
<keyword evidence="1" id="KW-0802">TPR repeat</keyword>
<feature type="repeat" description="TPR" evidence="1">
    <location>
        <begin position="173"/>
        <end position="206"/>
    </location>
</feature>
<name>A0ABV6RPC1_9GAMM</name>
<accession>A0ABV6RPC1</accession>
<dbReference type="Pfam" id="PF13424">
    <property type="entry name" value="TPR_12"/>
    <property type="match status" value="1"/>
</dbReference>
<dbReference type="EMBL" id="JBHLTG010000001">
    <property type="protein sequence ID" value="MFC0677768.1"/>
    <property type="molecule type" value="Genomic_DNA"/>
</dbReference>
<dbReference type="SUPFAM" id="SSF48452">
    <property type="entry name" value="TPR-like"/>
    <property type="match status" value="1"/>
</dbReference>
<dbReference type="InterPro" id="IPR013360">
    <property type="entry name" value="Pilus_4_PilW"/>
</dbReference>
<sequence>MPRKRQDLSHAVAPAARRASAVLGVLLLCASILAGCTRLSFVKPDVSRGGYERVAPEIDVKPTRRDNGAASLVNLARVRLQSGANEEALKLARQAVKRDPKSVDAHMLLALALDRSGAAGKAGVHHQRAAELGPTRGEAQNNYGVWLCGQGRAAESLRWFEAALAVPGYPTPSAALANIGTCALEAGQAALAERALRQAIEVDPENPVALAALAKLAFAKGRWLEARAFSQRRLAAAPPDVTSLQLASQIEQQLGDTAAARRYGEQMRKEFPAARNSRSGEVEGR</sequence>